<evidence type="ECO:0008006" key="3">
    <source>
        <dbReference type="Google" id="ProtNLM"/>
    </source>
</evidence>
<reference evidence="2" key="1">
    <citation type="journal article" date="2019" name="Int. J. Syst. Evol. Microbiol.">
        <title>The Global Catalogue of Microorganisms (GCM) 10K type strain sequencing project: providing services to taxonomists for standard genome sequencing and annotation.</title>
        <authorList>
            <consortium name="The Broad Institute Genomics Platform"/>
            <consortium name="The Broad Institute Genome Sequencing Center for Infectious Disease"/>
            <person name="Wu L."/>
            <person name="Ma J."/>
        </authorList>
    </citation>
    <scope>NUCLEOTIDE SEQUENCE [LARGE SCALE GENOMIC DNA]</scope>
    <source>
        <strain evidence="2">CCUG 49018</strain>
    </source>
</reference>
<feature type="non-terminal residue" evidence="1">
    <location>
        <position position="235"/>
    </location>
</feature>
<evidence type="ECO:0000313" key="1">
    <source>
        <dbReference type="EMBL" id="MFD1233452.1"/>
    </source>
</evidence>
<name>A0ABW3VE53_9PSEU</name>
<comment type="caution">
    <text evidence="1">The sequence shown here is derived from an EMBL/GenBank/DDBJ whole genome shotgun (WGS) entry which is preliminary data.</text>
</comment>
<evidence type="ECO:0000313" key="2">
    <source>
        <dbReference type="Proteomes" id="UP001597182"/>
    </source>
</evidence>
<proteinExistence type="predicted"/>
<gene>
    <name evidence="1" type="ORF">ACFQ34_09180</name>
</gene>
<organism evidence="1 2">
    <name type="scientific">Pseudonocardia benzenivorans</name>
    <dbReference type="NCBI Taxonomy" id="228005"/>
    <lineage>
        <taxon>Bacteria</taxon>
        <taxon>Bacillati</taxon>
        <taxon>Actinomycetota</taxon>
        <taxon>Actinomycetes</taxon>
        <taxon>Pseudonocardiales</taxon>
        <taxon>Pseudonocardiaceae</taxon>
        <taxon>Pseudonocardia</taxon>
    </lineage>
</organism>
<keyword evidence="2" id="KW-1185">Reference proteome</keyword>
<dbReference type="Proteomes" id="UP001597182">
    <property type="component" value="Unassembled WGS sequence"/>
</dbReference>
<sequence length="235" mass="23978">MRDHGGAPVVNLAENVYYRLHAPADTAPDSRSLPVVTTDPSRPITIAPVAPLITPALAGEGVWTPTQAIPGHAASVLTTFIRPDPAHASVVAGIARFDQRTVSTRLIPGTREPSGLGWPEAGRVPAASRPTLLATFNSGFKMKDANGGFSADGRTPVPLRDGAASAVIDSSGVVHIGAWGRDVGAGPDVVAVRQNLDLIIDHGQVVPGLDINGGGQWGSASNSCSTPGGPASASR</sequence>
<dbReference type="EMBL" id="JBHTMB010000062">
    <property type="protein sequence ID" value="MFD1233452.1"/>
    <property type="molecule type" value="Genomic_DNA"/>
</dbReference>
<accession>A0ABW3VE53</accession>
<protein>
    <recommendedName>
        <fullName evidence="3">Phosphodiester glycosidase domain-containing protein</fullName>
    </recommendedName>
</protein>